<comment type="caution">
    <text evidence="1">The sequence shown here is derived from an EMBL/GenBank/DDBJ whole genome shotgun (WGS) entry which is preliminary data.</text>
</comment>
<feature type="non-terminal residue" evidence="1">
    <location>
        <position position="1"/>
    </location>
</feature>
<organism evidence="1">
    <name type="scientific">Staphylococcus aureus</name>
    <dbReference type="NCBI Taxonomy" id="1280"/>
    <lineage>
        <taxon>Bacteria</taxon>
        <taxon>Bacillati</taxon>
        <taxon>Bacillota</taxon>
        <taxon>Bacilli</taxon>
        <taxon>Bacillales</taxon>
        <taxon>Staphylococcaceae</taxon>
        <taxon>Staphylococcus</taxon>
    </lineage>
</organism>
<name>A0A6G4ZPN9_STAAU</name>
<proteinExistence type="predicted"/>
<evidence type="ECO:0000313" key="1">
    <source>
        <dbReference type="EMBL" id="NGW40706.1"/>
    </source>
</evidence>
<protein>
    <submittedName>
        <fullName evidence="1">Uncharacterized protein</fullName>
    </submittedName>
</protein>
<accession>A0A6G4ZPN9</accession>
<dbReference type="RefSeq" id="WP_116867692.1">
    <property type="nucleotide sequence ID" value="NZ_JACGND010000034.1"/>
</dbReference>
<reference evidence="1" key="1">
    <citation type="submission" date="2020-02" db="EMBL/GenBank/DDBJ databases">
        <title>Detection of Heterogeneous Vancomycin Intermediate Resistance in Methicillin Resistant Staphylococcus aureus Isolates from Latin-America.</title>
        <authorList>
            <person name="Castro-Cardozo B."/>
            <person name="Berrio M."/>
            <person name="Vargas M.L."/>
            <person name="Carvajal L.P."/>
            <person name="Millan L.V."/>
            <person name="Rios R."/>
            <person name="Hernandez A."/>
            <person name="Rincon S.L."/>
            <person name="Cubides P."/>
            <person name="Forero E."/>
            <person name="Dinh A."/>
            <person name="Seas C."/>
            <person name="Munita J.M."/>
            <person name="Arias C.A."/>
            <person name="Reyes J."/>
            <person name="Diaz L."/>
        </authorList>
    </citation>
    <scope>NUCLEOTIDE SEQUENCE</scope>
    <source>
        <strain evidence="1">UB672</strain>
    </source>
</reference>
<dbReference type="EMBL" id="JAALUM010000095">
    <property type="protein sequence ID" value="NGW40706.1"/>
    <property type="molecule type" value="Genomic_DNA"/>
</dbReference>
<dbReference type="AlphaFoldDB" id="A0A6G4ZPN9"/>
<sequence>EKEKYSHDLYILKEFTTTKVKMLTENINNEFDIAEFKLFNTLVNGELEETCSTTVNGVEYDSGLNNASRINVGLDIINTLSKHFKVTAPIFIDNAESVTELIKTES</sequence>
<feature type="non-terminal residue" evidence="1">
    <location>
        <position position="106"/>
    </location>
</feature>
<gene>
    <name evidence="1" type="ORF">G6X74_14570</name>
</gene>